<keyword evidence="3 6" id="KW-0812">Transmembrane</keyword>
<accession>A0ABV9QHM8</accession>
<feature type="transmembrane region" description="Helical" evidence="6">
    <location>
        <begin position="344"/>
        <end position="362"/>
    </location>
</feature>
<comment type="caution">
    <text evidence="8">The sequence shown here is derived from an EMBL/GenBank/DDBJ whole genome shotgun (WGS) entry which is preliminary data.</text>
</comment>
<feature type="domain" description="ABC3 transporter permease C-terminal" evidence="7">
    <location>
        <begin position="635"/>
        <end position="745"/>
    </location>
</feature>
<feature type="transmembrane region" description="Helical" evidence="6">
    <location>
        <begin position="304"/>
        <end position="324"/>
    </location>
</feature>
<evidence type="ECO:0000313" key="9">
    <source>
        <dbReference type="Proteomes" id="UP001595916"/>
    </source>
</evidence>
<name>A0ABV9QHM8_9FIRM</name>
<feature type="transmembrane region" description="Helical" evidence="6">
    <location>
        <begin position="679"/>
        <end position="701"/>
    </location>
</feature>
<comment type="subcellular location">
    <subcellularLocation>
        <location evidence="1">Cell membrane</location>
        <topology evidence="1">Multi-pass membrane protein</topology>
    </subcellularLocation>
</comment>
<feature type="transmembrane region" description="Helical" evidence="6">
    <location>
        <begin position="248"/>
        <end position="272"/>
    </location>
</feature>
<keyword evidence="2" id="KW-1003">Cell membrane</keyword>
<dbReference type="EMBL" id="JBHSHL010000003">
    <property type="protein sequence ID" value="MFC4803689.1"/>
    <property type="molecule type" value="Genomic_DNA"/>
</dbReference>
<feature type="transmembrane region" description="Helical" evidence="6">
    <location>
        <begin position="630"/>
        <end position="651"/>
    </location>
</feature>
<keyword evidence="4 6" id="KW-1133">Transmembrane helix</keyword>
<dbReference type="Proteomes" id="UP001595916">
    <property type="component" value="Unassembled WGS sequence"/>
</dbReference>
<protein>
    <submittedName>
        <fullName evidence="8">FtsX-like permease family protein</fullName>
    </submittedName>
</protein>
<reference evidence="9" key="1">
    <citation type="journal article" date="2019" name="Int. J. Syst. Evol. Microbiol.">
        <title>The Global Catalogue of Microorganisms (GCM) 10K type strain sequencing project: providing services to taxonomists for standard genome sequencing and annotation.</title>
        <authorList>
            <consortium name="The Broad Institute Genomics Platform"/>
            <consortium name="The Broad Institute Genome Sequencing Center for Infectious Disease"/>
            <person name="Wu L."/>
            <person name="Ma J."/>
        </authorList>
    </citation>
    <scope>NUCLEOTIDE SEQUENCE [LARGE SCALE GENOMIC DNA]</scope>
    <source>
        <strain evidence="9">CCUG 46385</strain>
    </source>
</reference>
<gene>
    <name evidence="8" type="ORF">ACFO4R_01210</name>
</gene>
<organism evidence="8 9">
    <name type="scientific">Filifactor villosus</name>
    <dbReference type="NCBI Taxonomy" id="29374"/>
    <lineage>
        <taxon>Bacteria</taxon>
        <taxon>Bacillati</taxon>
        <taxon>Bacillota</taxon>
        <taxon>Clostridia</taxon>
        <taxon>Peptostreptococcales</taxon>
        <taxon>Filifactoraceae</taxon>
        <taxon>Filifactor</taxon>
    </lineage>
</organism>
<evidence type="ECO:0000259" key="7">
    <source>
        <dbReference type="Pfam" id="PF02687"/>
    </source>
</evidence>
<feature type="domain" description="ABC3 transporter permease C-terminal" evidence="7">
    <location>
        <begin position="255"/>
        <end position="360"/>
    </location>
</feature>
<evidence type="ECO:0000256" key="3">
    <source>
        <dbReference type="ARBA" id="ARBA00022692"/>
    </source>
</evidence>
<evidence type="ECO:0000256" key="5">
    <source>
        <dbReference type="ARBA" id="ARBA00023136"/>
    </source>
</evidence>
<keyword evidence="5 6" id="KW-0472">Membrane</keyword>
<evidence type="ECO:0000256" key="6">
    <source>
        <dbReference type="SAM" id="Phobius"/>
    </source>
</evidence>
<feature type="transmembrane region" description="Helical" evidence="6">
    <location>
        <begin position="406"/>
        <end position="428"/>
    </location>
</feature>
<evidence type="ECO:0000256" key="4">
    <source>
        <dbReference type="ARBA" id="ARBA00022989"/>
    </source>
</evidence>
<dbReference type="InterPro" id="IPR038766">
    <property type="entry name" value="Membrane_comp_ABC_pdt"/>
</dbReference>
<proteinExistence type="predicted"/>
<dbReference type="InterPro" id="IPR003838">
    <property type="entry name" value="ABC3_permease_C"/>
</dbReference>
<feature type="transmembrane region" description="Helical" evidence="6">
    <location>
        <begin position="20"/>
        <end position="39"/>
    </location>
</feature>
<dbReference type="RefSeq" id="WP_379787140.1">
    <property type="nucleotide sequence ID" value="NZ_JBHSHL010000003.1"/>
</dbReference>
<keyword evidence="9" id="KW-1185">Reference proteome</keyword>
<dbReference type="PANTHER" id="PTHR30287">
    <property type="entry name" value="MEMBRANE COMPONENT OF PREDICTED ABC SUPERFAMILY METABOLITE UPTAKE TRANSPORTER"/>
    <property type="match status" value="1"/>
</dbReference>
<feature type="transmembrane region" description="Helical" evidence="6">
    <location>
        <begin position="725"/>
        <end position="747"/>
    </location>
</feature>
<dbReference type="Pfam" id="PF02687">
    <property type="entry name" value="FtsX"/>
    <property type="match status" value="2"/>
</dbReference>
<dbReference type="PANTHER" id="PTHR30287:SF2">
    <property type="entry name" value="BLL1001 PROTEIN"/>
    <property type="match status" value="1"/>
</dbReference>
<evidence type="ECO:0000313" key="8">
    <source>
        <dbReference type="EMBL" id="MFC4803689.1"/>
    </source>
</evidence>
<evidence type="ECO:0000256" key="2">
    <source>
        <dbReference type="ARBA" id="ARBA00022475"/>
    </source>
</evidence>
<sequence length="764" mass="86050">MYWKLFKNDIKHNLLQIFNIAFFIMLSVAFLSAAGQLALQLATSIDRLFEEAKTPHLLQMHTGELDELRMQDFVNSHPEIEDYQVLNFLNIDNSLLSFQEESLKDSVYDNGFSVQSPNFDYLLDLKGERIEAKEGEVYVPVFYRTSGLVKEGDVLNIAKHKLKVAGFVRDSQMNSSLSVSKRFIVHEKDYREIEELGTLEYLIEFRLRDVSNSSLIETAYTQEKLEAEGPPFMTYSLFKIVNAFSDGITIFTLVLIGILIIGICLLCIRFSLLANLEEDYRELAVLKAIGLPLKDIKNIFLGKYIFIAATASIFGVLLSFLIRIPLLENMKMFFGETKIGLKDILAGLTLGAVVFSVILFSMNKLADRLKRPLSEIEEEGSSPKVLSALPRTLHLAFSDLFSRKKVYLTMATVFVLSVFILTLPMTMYSTISDKSFVNYLGLGNYDIRIDISGLKGKESEIDLLLEELSREEDIESFEVFRGSRIDYKTEAGSLEKMWIDFGDHERFPIKYIDGRAPIGEEEISLSKLKADDLSKKVGNILTFVVDGKEKQVLISGIFSDLTNGGKNAKANFKTEDAEVIRLIVPIVLKQGVSANEFIQGYRTRHPFAKFSDTKTYLQQIFGNTISMVRIITQVALAASILLIFLIVTLFIRMIYLKDLGQNALLKSIGFSDRELRRQYLIKTGTVLVLGITLGNLLSWSIGDRLGSAVLSMIGVHGVEFIRDPLFSYLLVPLVLLFSAMAAVRFGIKGLTHIDIAQSLKEDVS</sequence>
<evidence type="ECO:0000256" key="1">
    <source>
        <dbReference type="ARBA" id="ARBA00004651"/>
    </source>
</evidence>